<gene>
    <name evidence="1" type="ORF">MNB_SM-4-1415</name>
</gene>
<dbReference type="AlphaFoldDB" id="A0A1W1CRV0"/>
<protein>
    <submittedName>
        <fullName evidence="1">Uncharacterized protein</fullName>
    </submittedName>
</protein>
<dbReference type="EMBL" id="FPHF01000105">
    <property type="protein sequence ID" value="SFV68514.1"/>
    <property type="molecule type" value="Genomic_DNA"/>
</dbReference>
<proteinExistence type="predicted"/>
<reference evidence="1" key="1">
    <citation type="submission" date="2016-10" db="EMBL/GenBank/DDBJ databases">
        <authorList>
            <person name="de Groot N.N."/>
        </authorList>
    </citation>
    <scope>NUCLEOTIDE SEQUENCE</scope>
</reference>
<dbReference type="Gene3D" id="2.50.20.10">
    <property type="entry name" value="Lipoprotein localisation LolA/LolB/LppX"/>
    <property type="match status" value="1"/>
</dbReference>
<sequence length="162" mass="19114">MKKIFLLILLFTSLLMAKTYHFSEVRYSDALNKSIKLQGLISFESESLEILYEKSDKRLVYEDEELSMYEGEEEIDLNESEAMKIAQYFEIIILLYEGDEEKLKENFTSHKEQNKTLLKPKNEMKEYIKEIILVHESKALKSLKLCLSNDDTIKISIEDEVR</sequence>
<organism evidence="1">
    <name type="scientific">hydrothermal vent metagenome</name>
    <dbReference type="NCBI Taxonomy" id="652676"/>
    <lineage>
        <taxon>unclassified sequences</taxon>
        <taxon>metagenomes</taxon>
        <taxon>ecological metagenomes</taxon>
    </lineage>
</organism>
<accession>A0A1W1CRV0</accession>
<name>A0A1W1CRV0_9ZZZZ</name>
<evidence type="ECO:0000313" key="1">
    <source>
        <dbReference type="EMBL" id="SFV68514.1"/>
    </source>
</evidence>